<reference evidence="1" key="2">
    <citation type="submission" date="2021-03" db="UniProtKB">
        <authorList>
            <consortium name="EnsemblPlants"/>
        </authorList>
    </citation>
    <scope>IDENTIFICATION</scope>
</reference>
<protein>
    <submittedName>
        <fullName evidence="1">Uncharacterized protein</fullName>
    </submittedName>
</protein>
<evidence type="ECO:0000313" key="1">
    <source>
        <dbReference type="EnsemblPlants" id="cds.novel_model_584_5bd9a17a.2.5bd9b134"/>
    </source>
</evidence>
<dbReference type="PANTHER" id="PTHR22753:SF24">
    <property type="entry name" value="ESTERASE_LIPASE_THIOESTERASE FAMILY PROTEIN"/>
    <property type="match status" value="1"/>
</dbReference>
<evidence type="ECO:0000313" key="2">
    <source>
        <dbReference type="Proteomes" id="UP000596661"/>
    </source>
</evidence>
<dbReference type="EnsemblPlants" id="novel_model_584_5bd9a17a.2.5bd9b134">
    <property type="protein sequence ID" value="cds.novel_model_584_5bd9a17a.2.5bd9b134"/>
    <property type="gene ID" value="novel_gene_330_5bd9a17a"/>
</dbReference>
<dbReference type="Gramene" id="novel_model_584_5bd9a17a.2.5bd9b134">
    <property type="protein sequence ID" value="cds.novel_model_584_5bd9a17a.2.5bd9b134"/>
    <property type="gene ID" value="novel_gene_330_5bd9a17a"/>
</dbReference>
<dbReference type="GO" id="GO:0016020">
    <property type="term" value="C:membrane"/>
    <property type="evidence" value="ECO:0007669"/>
    <property type="project" value="TreeGrafter"/>
</dbReference>
<name>A0A803R710_CANSA</name>
<sequence length="192" mass="21272">MASAGSSLFPVNFSSIVCSGTKSFPGSSSNNSIPISVPVSFSTHRLSVSTTEDQSSEAKTKILEKRNLKNSVDEEESAHTTSFSREEGFWSHAELNEVDQIRERRTSVKDYFEQAKDLIRSDCGPPRWFSPLECGSRLNDSPLLLFLPGIDGVGLGLVKHHEKLGKMFDIWCLHIPVENRTSFVGSSSFPFI</sequence>
<dbReference type="PANTHER" id="PTHR22753">
    <property type="entry name" value="TRANSMEMBRANE PROTEIN 68"/>
    <property type="match status" value="1"/>
</dbReference>
<dbReference type="EMBL" id="UZAU01000018">
    <property type="status" value="NOT_ANNOTATED_CDS"/>
    <property type="molecule type" value="Genomic_DNA"/>
</dbReference>
<reference evidence="1" key="1">
    <citation type="submission" date="2018-11" db="EMBL/GenBank/DDBJ databases">
        <authorList>
            <person name="Grassa J C."/>
        </authorList>
    </citation>
    <scope>NUCLEOTIDE SEQUENCE [LARGE SCALE GENOMIC DNA]</scope>
</reference>
<dbReference type="Proteomes" id="UP000596661">
    <property type="component" value="Chromosome 1"/>
</dbReference>
<organism evidence="1 2">
    <name type="scientific">Cannabis sativa</name>
    <name type="common">Hemp</name>
    <name type="synonym">Marijuana</name>
    <dbReference type="NCBI Taxonomy" id="3483"/>
    <lineage>
        <taxon>Eukaryota</taxon>
        <taxon>Viridiplantae</taxon>
        <taxon>Streptophyta</taxon>
        <taxon>Embryophyta</taxon>
        <taxon>Tracheophyta</taxon>
        <taxon>Spermatophyta</taxon>
        <taxon>Magnoliopsida</taxon>
        <taxon>eudicotyledons</taxon>
        <taxon>Gunneridae</taxon>
        <taxon>Pentapetalae</taxon>
        <taxon>rosids</taxon>
        <taxon>fabids</taxon>
        <taxon>Rosales</taxon>
        <taxon>Cannabaceae</taxon>
        <taxon>Cannabis</taxon>
    </lineage>
</organism>
<dbReference type="OMA" id="CVNIRYL"/>
<accession>A0A803R710</accession>
<dbReference type="AlphaFoldDB" id="A0A803R710"/>
<proteinExistence type="predicted"/>
<keyword evidence="2" id="KW-1185">Reference proteome</keyword>